<proteinExistence type="predicted"/>
<evidence type="ECO:0000313" key="4">
    <source>
        <dbReference type="Proteomes" id="UP000195755"/>
    </source>
</evidence>
<protein>
    <submittedName>
        <fullName evidence="3">Uncharacterized protein</fullName>
    </submittedName>
</protein>
<keyword evidence="2" id="KW-1133">Transmembrane helix</keyword>
<dbReference type="EMBL" id="CP021744">
    <property type="protein sequence ID" value="ARZ67117.1"/>
    <property type="molecule type" value="Genomic_DNA"/>
</dbReference>
<feature type="transmembrane region" description="Helical" evidence="2">
    <location>
        <begin position="6"/>
        <end position="25"/>
    </location>
</feature>
<name>A0A1Z2KYI9_9ACTN</name>
<keyword evidence="2" id="KW-0472">Membrane</keyword>
<sequence length="82" mass="8323">MDQTVYYLTVVAFVALMAALGAYAIKRLSNRPRALAAVLLAITAVIGAFPPVIRALASPPAAMGPVGPAPVPAGREAPGSRP</sequence>
<reference evidence="3 4" key="1">
    <citation type="submission" date="2017-06" db="EMBL/GenBank/DDBJ databases">
        <title>Streptomyces albireticuli Genome sequencing and assembly.</title>
        <authorList>
            <person name="Wang Y."/>
            <person name="Du B."/>
            <person name="Ding Y."/>
            <person name="Liu H."/>
            <person name="Hou Q."/>
            <person name="Liu K."/>
            <person name="Yao L."/>
            <person name="Wang C."/>
        </authorList>
    </citation>
    <scope>NUCLEOTIDE SEQUENCE [LARGE SCALE GENOMIC DNA]</scope>
    <source>
        <strain evidence="3 4">MDJK11</strain>
    </source>
</reference>
<feature type="region of interest" description="Disordered" evidence="1">
    <location>
        <begin position="61"/>
        <end position="82"/>
    </location>
</feature>
<dbReference type="KEGG" id="salj:SMD11_1456"/>
<dbReference type="AlphaFoldDB" id="A0A1Z2KYI9"/>
<dbReference type="Proteomes" id="UP000195755">
    <property type="component" value="Chromosome"/>
</dbReference>
<evidence type="ECO:0000256" key="2">
    <source>
        <dbReference type="SAM" id="Phobius"/>
    </source>
</evidence>
<feature type="transmembrane region" description="Helical" evidence="2">
    <location>
        <begin position="34"/>
        <end position="53"/>
    </location>
</feature>
<organism evidence="3 4">
    <name type="scientific">Streptomyces albireticuli</name>
    <dbReference type="NCBI Taxonomy" id="1940"/>
    <lineage>
        <taxon>Bacteria</taxon>
        <taxon>Bacillati</taxon>
        <taxon>Actinomycetota</taxon>
        <taxon>Actinomycetes</taxon>
        <taxon>Kitasatosporales</taxon>
        <taxon>Streptomycetaceae</taxon>
        <taxon>Streptomyces</taxon>
    </lineage>
</organism>
<evidence type="ECO:0000256" key="1">
    <source>
        <dbReference type="SAM" id="MobiDB-lite"/>
    </source>
</evidence>
<accession>A0A1Z2KYI9</accession>
<gene>
    <name evidence="3" type="ORF">SMD11_1456</name>
</gene>
<evidence type="ECO:0000313" key="3">
    <source>
        <dbReference type="EMBL" id="ARZ67117.1"/>
    </source>
</evidence>
<dbReference type="RefSeq" id="WP_087925622.1">
    <property type="nucleotide sequence ID" value="NZ_CP021744.1"/>
</dbReference>
<keyword evidence="2" id="KW-0812">Transmembrane</keyword>